<gene>
    <name evidence="4" type="ORF">MB27_28815</name>
</gene>
<evidence type="ECO:0000256" key="1">
    <source>
        <dbReference type="SAM" id="Phobius"/>
    </source>
</evidence>
<reference evidence="4 5" key="1">
    <citation type="submission" date="2014-10" db="EMBL/GenBank/DDBJ databases">
        <title>Draft genome sequence of Actinoplanes utahensis NRRL 12052.</title>
        <authorList>
            <person name="Velasco-Bucheli B."/>
            <person name="del Cerro C."/>
            <person name="Hormigo D."/>
            <person name="Garcia J.L."/>
            <person name="Acebal C."/>
            <person name="Arroyo M."/>
            <person name="de la Mata I."/>
        </authorList>
    </citation>
    <scope>NUCLEOTIDE SEQUENCE [LARGE SCALE GENOMIC DNA]</scope>
    <source>
        <strain evidence="4 5">NRRL 12052</strain>
    </source>
</reference>
<dbReference type="Proteomes" id="UP000054537">
    <property type="component" value="Unassembled WGS sequence"/>
</dbReference>
<name>A0A0A6X2U2_ACTUT</name>
<evidence type="ECO:0000259" key="2">
    <source>
        <dbReference type="Pfam" id="PF23493"/>
    </source>
</evidence>
<feature type="transmembrane region" description="Helical" evidence="1">
    <location>
        <begin position="21"/>
        <end position="45"/>
    </location>
</feature>
<proteinExistence type="predicted"/>
<protein>
    <submittedName>
        <fullName evidence="4">Uncharacterized protein</fullName>
    </submittedName>
</protein>
<evidence type="ECO:0000313" key="4">
    <source>
        <dbReference type="EMBL" id="KHD74427.1"/>
    </source>
</evidence>
<dbReference type="InterPro" id="IPR056411">
    <property type="entry name" value="CysS_C"/>
</dbReference>
<keyword evidence="1" id="KW-0812">Transmembrane</keyword>
<feature type="domain" description="Cysteinyl-tRNA ligase anticodon binding" evidence="2">
    <location>
        <begin position="180"/>
        <end position="227"/>
    </location>
</feature>
<dbReference type="STRING" id="1869.MB27_28815"/>
<evidence type="ECO:0000313" key="5">
    <source>
        <dbReference type="Proteomes" id="UP000054537"/>
    </source>
</evidence>
<feature type="transmembrane region" description="Helical" evidence="1">
    <location>
        <begin position="65"/>
        <end position="85"/>
    </location>
</feature>
<keyword evidence="1" id="KW-0472">Membrane</keyword>
<accession>A0A0A6X2U2</accession>
<comment type="caution">
    <text evidence="4">The sequence shown here is derived from an EMBL/GenBank/DDBJ whole genome shotgun (WGS) entry which is preliminary data.</text>
</comment>
<dbReference type="eggNOG" id="ENOG502ZBUP">
    <property type="taxonomic scope" value="Bacteria"/>
</dbReference>
<evidence type="ECO:0000259" key="3">
    <source>
        <dbReference type="Pfam" id="PF23494"/>
    </source>
</evidence>
<feature type="domain" description="YqeB PH" evidence="3">
    <location>
        <begin position="11"/>
        <end position="161"/>
    </location>
</feature>
<dbReference type="AlphaFoldDB" id="A0A0A6X2U2"/>
<sequence>MSGGTTERTPTVLTFSPAGRVIVLLGPAALGILLAVLLPVLARWLVDKRFPVFGVVWRLASSVDAWWEVAVQAVILAVLGALASVEMVRRSARVTIAPGEVRLQTGDDVITVPRTRIDFVFLHGDRLVILDRESRHLFHGEPQADGGPLEQTFREYGYPWRDGDPFTELYQPWVPGTGLLPVAAEAVLSARAVAVRKKAAREAAELRESLEKLGYSVRDEGDRQFWRPLVSS</sequence>
<organism evidence="4 5">
    <name type="scientific">Actinoplanes utahensis</name>
    <dbReference type="NCBI Taxonomy" id="1869"/>
    <lineage>
        <taxon>Bacteria</taxon>
        <taxon>Bacillati</taxon>
        <taxon>Actinomycetota</taxon>
        <taxon>Actinomycetes</taxon>
        <taxon>Micromonosporales</taxon>
        <taxon>Micromonosporaceae</taxon>
        <taxon>Actinoplanes</taxon>
    </lineage>
</organism>
<keyword evidence="1" id="KW-1133">Transmembrane helix</keyword>
<dbReference type="InterPro" id="IPR057798">
    <property type="entry name" value="PH_YqeB"/>
</dbReference>
<dbReference type="EMBL" id="JRTT01000044">
    <property type="protein sequence ID" value="KHD74427.1"/>
    <property type="molecule type" value="Genomic_DNA"/>
</dbReference>
<dbReference type="RefSeq" id="WP_043529568.1">
    <property type="nucleotide sequence ID" value="NZ_BAABKU010000029.1"/>
</dbReference>
<dbReference type="OrthoDB" id="5145029at2"/>
<keyword evidence="5" id="KW-1185">Reference proteome</keyword>
<dbReference type="Pfam" id="PF23494">
    <property type="entry name" value="bPH_10"/>
    <property type="match status" value="1"/>
</dbReference>
<dbReference type="Pfam" id="PF23493">
    <property type="entry name" value="CysS_C"/>
    <property type="match status" value="1"/>
</dbReference>